<comment type="function">
    <text evidence="6 9">Catalyzes cyclization of the linear tetrapyrrole, hydroxymethylbilane, to the macrocyclic uroporphyrinogen III.</text>
</comment>
<dbReference type="PANTHER" id="PTHR38042">
    <property type="entry name" value="UROPORPHYRINOGEN-III SYNTHASE, CHLOROPLASTIC"/>
    <property type="match status" value="1"/>
</dbReference>
<dbReference type="OrthoDB" id="1523900at2"/>
<dbReference type="GO" id="GO:0006782">
    <property type="term" value="P:protoporphyrinogen IX biosynthetic process"/>
    <property type="evidence" value="ECO:0007669"/>
    <property type="project" value="UniProtKB-UniRule"/>
</dbReference>
<dbReference type="RefSeq" id="WP_073192806.1">
    <property type="nucleotide sequence ID" value="NZ_FQTW01000004.1"/>
</dbReference>
<evidence type="ECO:0000256" key="4">
    <source>
        <dbReference type="ARBA" id="ARBA00023239"/>
    </source>
</evidence>
<evidence type="ECO:0000256" key="7">
    <source>
        <dbReference type="ARBA" id="ARBA00040167"/>
    </source>
</evidence>
<gene>
    <name evidence="11" type="ORF">SAMN05444278_10499</name>
</gene>
<evidence type="ECO:0000313" key="12">
    <source>
        <dbReference type="Proteomes" id="UP000184462"/>
    </source>
</evidence>
<comment type="pathway">
    <text evidence="1 9">Porphyrin-containing compound metabolism; protoporphyrin-IX biosynthesis; coproporphyrinogen-III from 5-aminolevulinate: step 3/4.</text>
</comment>
<dbReference type="PANTHER" id="PTHR38042:SF1">
    <property type="entry name" value="UROPORPHYRINOGEN-III SYNTHASE, CHLOROPLASTIC"/>
    <property type="match status" value="1"/>
</dbReference>
<feature type="domain" description="Tetrapyrrole biosynthesis uroporphyrinogen III synthase" evidence="10">
    <location>
        <begin position="44"/>
        <end position="207"/>
    </location>
</feature>
<evidence type="ECO:0000256" key="2">
    <source>
        <dbReference type="ARBA" id="ARBA00008133"/>
    </source>
</evidence>
<dbReference type="GO" id="GO:0006780">
    <property type="term" value="P:uroporphyrinogen III biosynthetic process"/>
    <property type="evidence" value="ECO:0007669"/>
    <property type="project" value="UniProtKB-UniRule"/>
</dbReference>
<organism evidence="11 12">
    <name type="scientific">Psychroflexus salarius</name>
    <dbReference type="NCBI Taxonomy" id="1155689"/>
    <lineage>
        <taxon>Bacteria</taxon>
        <taxon>Pseudomonadati</taxon>
        <taxon>Bacteroidota</taxon>
        <taxon>Flavobacteriia</taxon>
        <taxon>Flavobacteriales</taxon>
        <taxon>Flavobacteriaceae</taxon>
        <taxon>Psychroflexus</taxon>
    </lineage>
</organism>
<evidence type="ECO:0000259" key="10">
    <source>
        <dbReference type="Pfam" id="PF02602"/>
    </source>
</evidence>
<dbReference type="InterPro" id="IPR003754">
    <property type="entry name" value="4pyrrol_synth_uPrphyn_synth"/>
</dbReference>
<sequence length="217" mass="24113">MARLLSTKKLTESQRQLVLNTNHSLVEYNAISTEVKPEAIPKRNIKNAIITSQTAAKICIKHQLMFKSVFCVGQKTANLLINAGYNVVLICTYAKYLSQILVEAYSNETFNLLCSTQRLNTIPSALTSAGIEFKEHHIYSTIPHYKSFSNQFDAVLFFSPSGVKSFFSVNTKTPNYLVCIGETTAQSAKKFSKNVSVSLTTSIESCIARAIKLLNNQ</sequence>
<dbReference type="Pfam" id="PF02602">
    <property type="entry name" value="HEM4"/>
    <property type="match status" value="1"/>
</dbReference>
<evidence type="ECO:0000256" key="9">
    <source>
        <dbReference type="RuleBase" id="RU366031"/>
    </source>
</evidence>
<evidence type="ECO:0000256" key="8">
    <source>
        <dbReference type="ARBA" id="ARBA00048617"/>
    </source>
</evidence>
<comment type="catalytic activity">
    <reaction evidence="8 9">
        <text>hydroxymethylbilane = uroporphyrinogen III + H2O</text>
        <dbReference type="Rhea" id="RHEA:18965"/>
        <dbReference type="ChEBI" id="CHEBI:15377"/>
        <dbReference type="ChEBI" id="CHEBI:57308"/>
        <dbReference type="ChEBI" id="CHEBI:57845"/>
        <dbReference type="EC" id="4.2.1.75"/>
    </reaction>
</comment>
<proteinExistence type="inferred from homology"/>
<evidence type="ECO:0000256" key="1">
    <source>
        <dbReference type="ARBA" id="ARBA00004772"/>
    </source>
</evidence>
<evidence type="ECO:0000313" key="11">
    <source>
        <dbReference type="EMBL" id="SHE69348.1"/>
    </source>
</evidence>
<dbReference type="InterPro" id="IPR036108">
    <property type="entry name" value="4pyrrol_syn_uPrphyn_synt_sf"/>
</dbReference>
<dbReference type="SUPFAM" id="SSF69618">
    <property type="entry name" value="HemD-like"/>
    <property type="match status" value="1"/>
</dbReference>
<dbReference type="AlphaFoldDB" id="A0A1M4VKB9"/>
<keyword evidence="12" id="KW-1185">Reference proteome</keyword>
<reference evidence="11 12" key="1">
    <citation type="submission" date="2016-11" db="EMBL/GenBank/DDBJ databases">
        <authorList>
            <person name="Jaros S."/>
            <person name="Januszkiewicz K."/>
            <person name="Wedrychowicz H."/>
        </authorList>
    </citation>
    <scope>NUCLEOTIDE SEQUENCE [LARGE SCALE GENOMIC DNA]</scope>
    <source>
        <strain evidence="11 12">DSM 25661</strain>
    </source>
</reference>
<dbReference type="InterPro" id="IPR039793">
    <property type="entry name" value="UROS/Hem4"/>
</dbReference>
<evidence type="ECO:0000256" key="5">
    <source>
        <dbReference type="ARBA" id="ARBA00023244"/>
    </source>
</evidence>
<protein>
    <recommendedName>
        <fullName evidence="7 9">Uroporphyrinogen-III synthase</fullName>
        <ecNumber evidence="3 9">4.2.1.75</ecNumber>
    </recommendedName>
</protein>
<dbReference type="GO" id="GO:0004852">
    <property type="term" value="F:uroporphyrinogen-III synthase activity"/>
    <property type="evidence" value="ECO:0007669"/>
    <property type="project" value="UniProtKB-UniRule"/>
</dbReference>
<dbReference type="EC" id="4.2.1.75" evidence="3 9"/>
<name>A0A1M4VKB9_9FLAO</name>
<dbReference type="Proteomes" id="UP000184462">
    <property type="component" value="Unassembled WGS sequence"/>
</dbReference>
<comment type="similarity">
    <text evidence="2 9">Belongs to the uroporphyrinogen-III synthase family.</text>
</comment>
<accession>A0A1M4VKB9</accession>
<dbReference type="Gene3D" id="3.40.50.10090">
    <property type="match status" value="2"/>
</dbReference>
<keyword evidence="5 9" id="KW-0627">Porphyrin biosynthesis</keyword>
<dbReference type="EMBL" id="FQTW01000004">
    <property type="protein sequence ID" value="SHE69348.1"/>
    <property type="molecule type" value="Genomic_DNA"/>
</dbReference>
<evidence type="ECO:0000256" key="6">
    <source>
        <dbReference type="ARBA" id="ARBA00037589"/>
    </source>
</evidence>
<dbReference type="CDD" id="cd06578">
    <property type="entry name" value="HemD"/>
    <property type="match status" value="1"/>
</dbReference>
<dbReference type="STRING" id="1155689.SAMN05444278_10499"/>
<evidence type="ECO:0000256" key="3">
    <source>
        <dbReference type="ARBA" id="ARBA00013109"/>
    </source>
</evidence>
<keyword evidence="4 9" id="KW-0456">Lyase</keyword>